<protein>
    <submittedName>
        <fullName evidence="9">Uncharacterized protein</fullName>
    </submittedName>
</protein>
<evidence type="ECO:0000256" key="2">
    <source>
        <dbReference type="ARBA" id="ARBA00007249"/>
    </source>
</evidence>
<dbReference type="InterPro" id="IPR009000">
    <property type="entry name" value="Transl_B-barrel_sf"/>
</dbReference>
<dbReference type="GO" id="GO:0003924">
    <property type="term" value="F:GTPase activity"/>
    <property type="evidence" value="ECO:0007669"/>
    <property type="project" value="InterPro"/>
</dbReference>
<evidence type="ECO:0000256" key="3">
    <source>
        <dbReference type="ARBA" id="ARBA00022490"/>
    </source>
</evidence>
<dbReference type="Gene3D" id="3.40.50.300">
    <property type="entry name" value="P-loop containing nucleotide triphosphate hydrolases"/>
    <property type="match status" value="2"/>
</dbReference>
<dbReference type="SUPFAM" id="SSF52540">
    <property type="entry name" value="P-loop containing nucleoside triphosphate hydrolases"/>
    <property type="match status" value="2"/>
</dbReference>
<name>A0A815NIF0_9BILA</name>
<sequence length="1169" mass="135834">MENIVVQQDIAQKKQIVNILFCGHVGCGKKMIEKQLRYGRYEKETEQRTTVGTDRILFETETKHIISQDQVSFTYDAECRFYEKLTVADVVIFVFSAIPSQFQYYCESERFQEFTMLVKTAGVRYLVVLINKMDDPTVNWDQARYEEIKDKVSSDFKNCGLKPGEDTVFMPCSGMRGAFLKEHPGEQLVPWYKGSTFIEYLDSLPSFNRRSIDGPLRIPIVDSYKKMGVIVVGKIESGCCRVGDKCIIMPSRTQVEVTNIYYGDIERDSCVCGENVRLKLKNVEEEISPGFMICDAEQEPCGVGRVFDAQIMLTDYYSIICSGFCAPLYINGAIFDVQLQKLILIRDQYTNQIIQERPRFIKQGQVAIARFELTESDQIICMEPFKRFPQLANFMLRDCGRVVVLGKNIIFHRNHPNERLCLTLCYGITSKSTTNIYIQQVDKESIAGHQGELRSGDQIIKINNHRVTSRDEAINLVNGACHILLQIVHFQVNCLPIIQSIPLTEHDNGVKSSNECNNLIKSCISLSSSTLNNNCLYCRRIQSYTDQFQYRRCLSLNDLRSCIKHEEKQIQYKKPLICSQSLLGITTDNEQIILKPFPFNNQSQQNLIVKRRNDSDSSQSKSNDSYHSHYNNNYNQWTLKHFRRRCREQRLKEQYQTTDDKPMSELKQGKYWTRQQRKEHLAKTKQYRQRATFFQQRSIIPYSDSATEDFNLLNHIFIQENQQELNEKLYLAYKYGQQSSIERNRLKRMIQQHYFNRIKSQSTRNYINFYELRELFISLCLTRQVDKRTLEKYQNEAREKSRESWYLSWALDTNEEEREKRKTIEGGRAWFETEKKHFIILDAPGHKCFVPNMIGGAAQADIAILVISTRKGEFETGFGRVVLINHMDDPTVNWDQAIYEEIKDKLSSDFKNCGFKPGEDTVFIPCSGMSGAFLKEHPGEQFVPWYKGPTFIEYLDSLPSFNRRSVDGPLRIPIVHSYIKMGVIVMGKIESGCCRVGDKCIIMPNRTQVEVTNIYYDEDIERDSCVCEENVRLKLKNVEEEKISPGFMICDAEQEPCGVGRVFDAQIMLTNYYPIICSGFCALLYINEAIFDVQLQKLILIRDQYTNKIIQERPRYIKQDQVAIARFELTQSGQTICMEQFKRFPQLAHFMLRDCGRVVVLGKVLKIIE</sequence>
<dbReference type="InterPro" id="IPR004161">
    <property type="entry name" value="EFTu-like_2"/>
</dbReference>
<reference evidence="9" key="1">
    <citation type="submission" date="2021-02" db="EMBL/GenBank/DDBJ databases">
        <authorList>
            <person name="Nowell W R."/>
        </authorList>
    </citation>
    <scope>NUCLEOTIDE SEQUENCE</scope>
</reference>
<dbReference type="CDD" id="cd04089">
    <property type="entry name" value="eRF3_II"/>
    <property type="match status" value="2"/>
</dbReference>
<evidence type="ECO:0000256" key="1">
    <source>
        <dbReference type="ARBA" id="ARBA00004496"/>
    </source>
</evidence>
<evidence type="ECO:0000259" key="7">
    <source>
        <dbReference type="PROSITE" id="PS50106"/>
    </source>
</evidence>
<dbReference type="Proteomes" id="UP000663864">
    <property type="component" value="Unassembled WGS sequence"/>
</dbReference>
<dbReference type="InterPro" id="IPR009001">
    <property type="entry name" value="Transl_elong_EF1A/Init_IF2_C"/>
</dbReference>
<evidence type="ECO:0000313" key="9">
    <source>
        <dbReference type="EMBL" id="CAF1440106.1"/>
    </source>
</evidence>
<dbReference type="SMART" id="SM00228">
    <property type="entry name" value="PDZ"/>
    <property type="match status" value="1"/>
</dbReference>
<gene>
    <name evidence="9" type="ORF">ZHD862_LOCUS34780</name>
</gene>
<dbReference type="Pfam" id="PF22594">
    <property type="entry name" value="GTP-eEF1A_C"/>
    <property type="match status" value="2"/>
</dbReference>
<evidence type="ECO:0000256" key="4">
    <source>
        <dbReference type="ARBA" id="ARBA00022741"/>
    </source>
</evidence>
<dbReference type="PROSITE" id="PS51722">
    <property type="entry name" value="G_TR_2"/>
    <property type="match status" value="1"/>
</dbReference>
<proteinExistence type="inferred from homology"/>
<dbReference type="SUPFAM" id="SSF50447">
    <property type="entry name" value="Translation proteins"/>
    <property type="match status" value="2"/>
</dbReference>
<dbReference type="Pfam" id="PF00595">
    <property type="entry name" value="PDZ"/>
    <property type="match status" value="1"/>
</dbReference>
<dbReference type="Gene3D" id="2.40.30.10">
    <property type="entry name" value="Translation factors"/>
    <property type="match status" value="4"/>
</dbReference>
<evidence type="ECO:0000256" key="6">
    <source>
        <dbReference type="SAM" id="MobiDB-lite"/>
    </source>
</evidence>
<feature type="domain" description="Tr-type G" evidence="8">
    <location>
        <begin position="800"/>
        <end position="963"/>
    </location>
</feature>
<dbReference type="InterPro" id="IPR000795">
    <property type="entry name" value="T_Tr_GTP-bd_dom"/>
</dbReference>
<dbReference type="InterPro" id="IPR001478">
    <property type="entry name" value="PDZ"/>
</dbReference>
<keyword evidence="3" id="KW-0963">Cytoplasm</keyword>
<dbReference type="FunFam" id="2.40.30.10:FF:000020">
    <property type="entry name" value="Translation elongation factor EF-1"/>
    <property type="match status" value="2"/>
</dbReference>
<dbReference type="InterPro" id="IPR054696">
    <property type="entry name" value="GTP-eEF1A_C"/>
</dbReference>
<dbReference type="Gene3D" id="2.30.42.10">
    <property type="match status" value="1"/>
</dbReference>
<dbReference type="SUPFAM" id="SSF50156">
    <property type="entry name" value="PDZ domain-like"/>
    <property type="match status" value="1"/>
</dbReference>
<comment type="caution">
    <text evidence="9">The sequence shown here is derived from an EMBL/GenBank/DDBJ whole genome shotgun (WGS) entry which is preliminary data.</text>
</comment>
<dbReference type="GO" id="GO:0005737">
    <property type="term" value="C:cytoplasm"/>
    <property type="evidence" value="ECO:0007669"/>
    <property type="project" value="UniProtKB-SubCell"/>
</dbReference>
<dbReference type="PANTHER" id="PTHR23115">
    <property type="entry name" value="TRANSLATION FACTOR"/>
    <property type="match status" value="1"/>
</dbReference>
<feature type="domain" description="PDZ" evidence="7">
    <location>
        <begin position="408"/>
        <end position="480"/>
    </location>
</feature>
<dbReference type="SUPFAM" id="SSF50465">
    <property type="entry name" value="EF-Tu/eEF-1alpha/eIF2-gamma C-terminal domain"/>
    <property type="match status" value="2"/>
</dbReference>
<accession>A0A815NIF0</accession>
<comment type="subcellular location">
    <subcellularLocation>
        <location evidence="1">Cytoplasm</location>
    </subcellularLocation>
</comment>
<keyword evidence="5" id="KW-0342">GTP-binding</keyword>
<dbReference type="EMBL" id="CAJNOT010004647">
    <property type="protein sequence ID" value="CAF1440106.1"/>
    <property type="molecule type" value="Genomic_DNA"/>
</dbReference>
<dbReference type="InterPro" id="IPR027417">
    <property type="entry name" value="P-loop_NTPase"/>
</dbReference>
<dbReference type="Pfam" id="PF03144">
    <property type="entry name" value="GTP_EFTU_D2"/>
    <property type="match status" value="1"/>
</dbReference>
<evidence type="ECO:0000256" key="5">
    <source>
        <dbReference type="ARBA" id="ARBA00023134"/>
    </source>
</evidence>
<dbReference type="GO" id="GO:0005525">
    <property type="term" value="F:GTP binding"/>
    <property type="evidence" value="ECO:0007669"/>
    <property type="project" value="UniProtKB-KW"/>
</dbReference>
<feature type="compositionally biased region" description="Low complexity" evidence="6">
    <location>
        <begin position="616"/>
        <end position="629"/>
    </location>
</feature>
<feature type="region of interest" description="Disordered" evidence="6">
    <location>
        <begin position="609"/>
        <end position="629"/>
    </location>
</feature>
<evidence type="ECO:0000313" key="10">
    <source>
        <dbReference type="Proteomes" id="UP000663864"/>
    </source>
</evidence>
<comment type="similarity">
    <text evidence="2">Belongs to the TRAFAC class translation factor GTPase superfamily. Classic translation factor GTPase family. EF-Tu/EF-1A subfamily.</text>
</comment>
<dbReference type="AlphaFoldDB" id="A0A815NIF0"/>
<keyword evidence="4" id="KW-0547">Nucleotide-binding</keyword>
<dbReference type="InterPro" id="IPR036034">
    <property type="entry name" value="PDZ_sf"/>
</dbReference>
<dbReference type="Pfam" id="PF00009">
    <property type="entry name" value="GTP_EFTU"/>
    <property type="match status" value="2"/>
</dbReference>
<evidence type="ECO:0000259" key="8">
    <source>
        <dbReference type="PROSITE" id="PS51722"/>
    </source>
</evidence>
<dbReference type="PROSITE" id="PS50106">
    <property type="entry name" value="PDZ"/>
    <property type="match status" value="1"/>
</dbReference>
<dbReference type="InterPro" id="IPR050100">
    <property type="entry name" value="TRAFAC_GTPase_members"/>
</dbReference>
<organism evidence="9 10">
    <name type="scientific">Rotaria sordida</name>
    <dbReference type="NCBI Taxonomy" id="392033"/>
    <lineage>
        <taxon>Eukaryota</taxon>
        <taxon>Metazoa</taxon>
        <taxon>Spiralia</taxon>
        <taxon>Gnathifera</taxon>
        <taxon>Rotifera</taxon>
        <taxon>Eurotatoria</taxon>
        <taxon>Bdelloidea</taxon>
        <taxon>Philodinida</taxon>
        <taxon>Philodinidae</taxon>
        <taxon>Rotaria</taxon>
    </lineage>
</organism>